<name>A0A4Y7TF97_COPMI</name>
<keyword evidence="5" id="KW-1133">Transmembrane helix</keyword>
<evidence type="ECO:0000313" key="10">
    <source>
        <dbReference type="EMBL" id="TEB32820.1"/>
    </source>
</evidence>
<dbReference type="EMBL" id="QPFP01000014">
    <property type="protein sequence ID" value="TEB32820.1"/>
    <property type="molecule type" value="Genomic_DNA"/>
</dbReference>
<dbReference type="AlphaFoldDB" id="A0A4Y7TF97"/>
<keyword evidence="6" id="KW-0472">Membrane</keyword>
<evidence type="ECO:0000256" key="3">
    <source>
        <dbReference type="ARBA" id="ARBA00022679"/>
    </source>
</evidence>
<dbReference type="OrthoDB" id="529273at2759"/>
<comment type="caution">
    <text evidence="10">The sequence shown here is derived from an EMBL/GenBank/DDBJ whole genome shotgun (WGS) entry which is preliminary data.</text>
</comment>
<keyword evidence="11" id="KW-1185">Reference proteome</keyword>
<dbReference type="PANTHER" id="PTHR20961">
    <property type="entry name" value="GLYCOSYLTRANSFERASE"/>
    <property type="match status" value="1"/>
</dbReference>
<dbReference type="GO" id="GO:0005783">
    <property type="term" value="C:endoplasmic reticulum"/>
    <property type="evidence" value="ECO:0007669"/>
    <property type="project" value="TreeGrafter"/>
</dbReference>
<organism evidence="10 11">
    <name type="scientific">Coprinellus micaceus</name>
    <name type="common">Glistening ink-cap mushroom</name>
    <name type="synonym">Coprinus micaceus</name>
    <dbReference type="NCBI Taxonomy" id="71717"/>
    <lineage>
        <taxon>Eukaryota</taxon>
        <taxon>Fungi</taxon>
        <taxon>Dikarya</taxon>
        <taxon>Basidiomycota</taxon>
        <taxon>Agaricomycotina</taxon>
        <taxon>Agaricomycetes</taxon>
        <taxon>Agaricomycetidae</taxon>
        <taxon>Agaricales</taxon>
        <taxon>Agaricineae</taxon>
        <taxon>Psathyrellaceae</taxon>
        <taxon>Coprinellus</taxon>
    </lineage>
</organism>
<keyword evidence="7" id="KW-0325">Glycoprotein</keyword>
<dbReference type="Pfam" id="PF04577">
    <property type="entry name" value="Glyco_transf_61"/>
    <property type="match status" value="1"/>
</dbReference>
<dbReference type="Proteomes" id="UP000298030">
    <property type="component" value="Unassembled WGS sequence"/>
</dbReference>
<evidence type="ECO:0000256" key="8">
    <source>
        <dbReference type="SAM" id="MobiDB-lite"/>
    </source>
</evidence>
<proteinExistence type="predicted"/>
<dbReference type="STRING" id="71717.A0A4Y7TF97"/>
<keyword evidence="3" id="KW-0808">Transferase</keyword>
<dbReference type="InterPro" id="IPR049625">
    <property type="entry name" value="Glyco_transf_61_cat"/>
</dbReference>
<sequence>MPVTFPPQRRFILLGVAAAILLLFLALPTRTNRFQSAIPESSDRPNPGSFDADDFDPPFTHPAPVPGKKPVVDESVSTSHGNLRSGFARLQRTDIETTTPPVLRSLDSDAKIGAYTWGFNVLDNLYLRNGTFYLVTNDKSRLPSKAEIMLKLHLETQDEEEDEGSQIIEYITPAQAKTVLGENATVVSGVSMLILDPPAFLVHFYHFWGEVILGAWRVYSTLALSKDTTALDRLPFPSRIIIPFVKNDEWRDRANLDGPVLRLAFPDAPIESAGIWNDWKKIGGTVVFERSITVNRYSAHKSPLGSVWFKMIAGTQNLTAPYHFWEPIRKSVMTSLFGYAPQVADTGKPISAPRLASDPDSASTPGRNVPIVTYISRQSTGRRLIPEDHEVLIAGLRELEREGVCILRIPVMEKMTLQEQFAEVASSTIIVGVHGNGLTHQMFMPPSLRSAVFEIVYPGDWAFDYWMLAKNMGHKHYMVRNDTITTFGPNEWHDGVHYSEFFHGDAIPVYGPVVADMVRKRLSQPASEVEA</sequence>
<reference evidence="10 11" key="1">
    <citation type="journal article" date="2019" name="Nat. Ecol. Evol.">
        <title>Megaphylogeny resolves global patterns of mushroom evolution.</title>
        <authorList>
            <person name="Varga T."/>
            <person name="Krizsan K."/>
            <person name="Foldi C."/>
            <person name="Dima B."/>
            <person name="Sanchez-Garcia M."/>
            <person name="Sanchez-Ramirez S."/>
            <person name="Szollosi G.J."/>
            <person name="Szarkandi J.G."/>
            <person name="Papp V."/>
            <person name="Albert L."/>
            <person name="Andreopoulos W."/>
            <person name="Angelini C."/>
            <person name="Antonin V."/>
            <person name="Barry K.W."/>
            <person name="Bougher N.L."/>
            <person name="Buchanan P."/>
            <person name="Buyck B."/>
            <person name="Bense V."/>
            <person name="Catcheside P."/>
            <person name="Chovatia M."/>
            <person name="Cooper J."/>
            <person name="Damon W."/>
            <person name="Desjardin D."/>
            <person name="Finy P."/>
            <person name="Geml J."/>
            <person name="Haridas S."/>
            <person name="Hughes K."/>
            <person name="Justo A."/>
            <person name="Karasinski D."/>
            <person name="Kautmanova I."/>
            <person name="Kiss B."/>
            <person name="Kocsube S."/>
            <person name="Kotiranta H."/>
            <person name="LaButti K.M."/>
            <person name="Lechner B.E."/>
            <person name="Liimatainen K."/>
            <person name="Lipzen A."/>
            <person name="Lukacs Z."/>
            <person name="Mihaltcheva S."/>
            <person name="Morgado L.N."/>
            <person name="Niskanen T."/>
            <person name="Noordeloos M.E."/>
            <person name="Ohm R.A."/>
            <person name="Ortiz-Santana B."/>
            <person name="Ovrebo C."/>
            <person name="Racz N."/>
            <person name="Riley R."/>
            <person name="Savchenko A."/>
            <person name="Shiryaev A."/>
            <person name="Soop K."/>
            <person name="Spirin V."/>
            <person name="Szebenyi C."/>
            <person name="Tomsovsky M."/>
            <person name="Tulloss R.E."/>
            <person name="Uehling J."/>
            <person name="Grigoriev I.V."/>
            <person name="Vagvolgyi C."/>
            <person name="Papp T."/>
            <person name="Martin F.M."/>
            <person name="Miettinen O."/>
            <person name="Hibbett D.S."/>
            <person name="Nagy L.G."/>
        </authorList>
    </citation>
    <scope>NUCLEOTIDE SEQUENCE [LARGE SCALE GENOMIC DNA]</scope>
    <source>
        <strain evidence="10 11">FP101781</strain>
    </source>
</reference>
<evidence type="ECO:0000256" key="5">
    <source>
        <dbReference type="ARBA" id="ARBA00022989"/>
    </source>
</evidence>
<evidence type="ECO:0000256" key="2">
    <source>
        <dbReference type="ARBA" id="ARBA00022676"/>
    </source>
</evidence>
<dbReference type="GO" id="GO:0016020">
    <property type="term" value="C:membrane"/>
    <property type="evidence" value="ECO:0007669"/>
    <property type="project" value="UniProtKB-SubCell"/>
</dbReference>
<accession>A0A4Y7TF97</accession>
<protein>
    <recommendedName>
        <fullName evidence="9">Glycosyltransferase 61 catalytic domain-containing protein</fullName>
    </recommendedName>
</protein>
<dbReference type="GO" id="GO:0097363">
    <property type="term" value="F:protein O-acetylglucosaminyltransferase activity"/>
    <property type="evidence" value="ECO:0007669"/>
    <property type="project" value="TreeGrafter"/>
</dbReference>
<dbReference type="PANTHER" id="PTHR20961:SF38">
    <property type="entry name" value="PROTEIN O-LINKED-MANNOSE BETA-1,4-N-ACETYLGLUCOSAMINYLTRANSFERASE 2"/>
    <property type="match status" value="1"/>
</dbReference>
<gene>
    <name evidence="10" type="ORF">FA13DRAFT_228813</name>
</gene>
<comment type="subcellular location">
    <subcellularLocation>
        <location evidence="1">Membrane</location>
        <topology evidence="1">Single-pass membrane protein</topology>
    </subcellularLocation>
</comment>
<evidence type="ECO:0000256" key="1">
    <source>
        <dbReference type="ARBA" id="ARBA00004167"/>
    </source>
</evidence>
<feature type="region of interest" description="Disordered" evidence="8">
    <location>
        <begin position="36"/>
        <end position="80"/>
    </location>
</feature>
<evidence type="ECO:0000256" key="6">
    <source>
        <dbReference type="ARBA" id="ARBA00023136"/>
    </source>
</evidence>
<evidence type="ECO:0000313" key="11">
    <source>
        <dbReference type="Proteomes" id="UP000298030"/>
    </source>
</evidence>
<keyword evidence="4" id="KW-0812">Transmembrane</keyword>
<evidence type="ECO:0000256" key="7">
    <source>
        <dbReference type="ARBA" id="ARBA00023180"/>
    </source>
</evidence>
<dbReference type="InterPro" id="IPR007657">
    <property type="entry name" value="Glycosyltransferase_61"/>
</dbReference>
<feature type="domain" description="Glycosyltransferase 61 catalytic" evidence="9">
    <location>
        <begin position="236"/>
        <end position="447"/>
    </location>
</feature>
<dbReference type="GO" id="GO:0035269">
    <property type="term" value="P:protein O-linked glycosylation via mannose"/>
    <property type="evidence" value="ECO:0007669"/>
    <property type="project" value="TreeGrafter"/>
</dbReference>
<keyword evidence="2" id="KW-0328">Glycosyltransferase</keyword>
<evidence type="ECO:0000259" key="9">
    <source>
        <dbReference type="Pfam" id="PF04577"/>
    </source>
</evidence>
<evidence type="ECO:0000256" key="4">
    <source>
        <dbReference type="ARBA" id="ARBA00022692"/>
    </source>
</evidence>